<feature type="region of interest" description="Disordered" evidence="6">
    <location>
        <begin position="32"/>
        <end position="53"/>
    </location>
</feature>
<dbReference type="AlphaFoldDB" id="A0AAW2QN67"/>
<dbReference type="SMART" id="SM00338">
    <property type="entry name" value="BRLZ"/>
    <property type="match status" value="1"/>
</dbReference>
<evidence type="ECO:0000256" key="3">
    <source>
        <dbReference type="ARBA" id="ARBA00023125"/>
    </source>
</evidence>
<evidence type="ECO:0000259" key="7">
    <source>
        <dbReference type="PROSITE" id="PS50217"/>
    </source>
</evidence>
<protein>
    <submittedName>
        <fullName evidence="8">BZIP transcription factor 44</fullName>
    </submittedName>
</protein>
<dbReference type="CDD" id="cd14702">
    <property type="entry name" value="bZIP_plant_GBF1"/>
    <property type="match status" value="1"/>
</dbReference>
<dbReference type="PANTHER" id="PTHR45764:SF38">
    <property type="entry name" value="BZIP TRANSCRIPTION FACTOR 44"/>
    <property type="match status" value="1"/>
</dbReference>
<evidence type="ECO:0000256" key="4">
    <source>
        <dbReference type="ARBA" id="ARBA00023163"/>
    </source>
</evidence>
<dbReference type="Pfam" id="PF00170">
    <property type="entry name" value="bZIP_1"/>
    <property type="match status" value="1"/>
</dbReference>
<dbReference type="InterPro" id="IPR004827">
    <property type="entry name" value="bZIP"/>
</dbReference>
<dbReference type="FunFam" id="1.20.5.170:FF:000020">
    <property type="entry name" value="BZIP transcription factor"/>
    <property type="match status" value="1"/>
</dbReference>
<evidence type="ECO:0000256" key="6">
    <source>
        <dbReference type="SAM" id="MobiDB-lite"/>
    </source>
</evidence>
<gene>
    <name evidence="8" type="ORF">Scaly_1128800</name>
</gene>
<dbReference type="GO" id="GO:0046982">
    <property type="term" value="F:protein heterodimerization activity"/>
    <property type="evidence" value="ECO:0007669"/>
    <property type="project" value="UniProtKB-ARBA"/>
</dbReference>
<sequence length="178" mass="20196">MASSCVTSSGSPQIQNPGSHEVLLPHHQQVMNMDQRKRKRMQSNRESARRSRLRKQMHLEDLMNCICLLRKEKSQVLTSINLFKQHYLEMEAENSVLRAQLIELTKTLQSLKHICITSTTPRPPPPPPPAAGGAACSGLSNFSIRELVDDFILNHPWNMMAPNQYHPLILASAEMLDY</sequence>
<evidence type="ECO:0000256" key="1">
    <source>
        <dbReference type="ARBA" id="ARBA00004123"/>
    </source>
</evidence>
<keyword evidence="3" id="KW-0238">DNA-binding</keyword>
<feature type="region of interest" description="Disordered" evidence="6">
    <location>
        <begin position="1"/>
        <end position="20"/>
    </location>
</feature>
<name>A0AAW2QN67_9LAMI</name>
<reference evidence="8" key="1">
    <citation type="submission" date="2020-06" db="EMBL/GenBank/DDBJ databases">
        <authorList>
            <person name="Li T."/>
            <person name="Hu X."/>
            <person name="Zhang T."/>
            <person name="Song X."/>
            <person name="Zhang H."/>
            <person name="Dai N."/>
            <person name="Sheng W."/>
            <person name="Hou X."/>
            <person name="Wei L."/>
        </authorList>
    </citation>
    <scope>NUCLEOTIDE SEQUENCE</scope>
    <source>
        <strain evidence="8">KEN8</strain>
        <tissue evidence="8">Leaf</tissue>
    </source>
</reference>
<evidence type="ECO:0000313" key="8">
    <source>
        <dbReference type="EMBL" id="KAL0369099.1"/>
    </source>
</evidence>
<keyword evidence="5" id="KW-0539">Nucleus</keyword>
<dbReference type="GO" id="GO:0000976">
    <property type="term" value="F:transcription cis-regulatory region binding"/>
    <property type="evidence" value="ECO:0007669"/>
    <property type="project" value="TreeGrafter"/>
</dbReference>
<keyword evidence="4" id="KW-0804">Transcription</keyword>
<evidence type="ECO:0000256" key="2">
    <source>
        <dbReference type="ARBA" id="ARBA00023015"/>
    </source>
</evidence>
<dbReference type="Gene3D" id="1.20.5.170">
    <property type="match status" value="1"/>
</dbReference>
<evidence type="ECO:0000256" key="5">
    <source>
        <dbReference type="ARBA" id="ARBA00023242"/>
    </source>
</evidence>
<feature type="domain" description="BZIP" evidence="7">
    <location>
        <begin position="34"/>
        <end position="97"/>
    </location>
</feature>
<proteinExistence type="predicted"/>
<comment type="caution">
    <text evidence="8">The sequence shown here is derived from an EMBL/GenBank/DDBJ whole genome shotgun (WGS) entry which is preliminary data.</text>
</comment>
<feature type="compositionally biased region" description="Polar residues" evidence="6">
    <location>
        <begin position="1"/>
        <end position="18"/>
    </location>
</feature>
<dbReference type="GO" id="GO:0005634">
    <property type="term" value="C:nucleus"/>
    <property type="evidence" value="ECO:0007669"/>
    <property type="project" value="UniProtKB-SubCell"/>
</dbReference>
<organism evidence="8">
    <name type="scientific">Sesamum calycinum</name>
    <dbReference type="NCBI Taxonomy" id="2727403"/>
    <lineage>
        <taxon>Eukaryota</taxon>
        <taxon>Viridiplantae</taxon>
        <taxon>Streptophyta</taxon>
        <taxon>Embryophyta</taxon>
        <taxon>Tracheophyta</taxon>
        <taxon>Spermatophyta</taxon>
        <taxon>Magnoliopsida</taxon>
        <taxon>eudicotyledons</taxon>
        <taxon>Gunneridae</taxon>
        <taxon>Pentapetalae</taxon>
        <taxon>asterids</taxon>
        <taxon>lamiids</taxon>
        <taxon>Lamiales</taxon>
        <taxon>Pedaliaceae</taxon>
        <taxon>Sesamum</taxon>
    </lineage>
</organism>
<accession>A0AAW2QN67</accession>
<dbReference type="GO" id="GO:0003700">
    <property type="term" value="F:DNA-binding transcription factor activity"/>
    <property type="evidence" value="ECO:0007669"/>
    <property type="project" value="InterPro"/>
</dbReference>
<dbReference type="SUPFAM" id="SSF57959">
    <property type="entry name" value="Leucine zipper domain"/>
    <property type="match status" value="1"/>
</dbReference>
<reference evidence="8" key="2">
    <citation type="journal article" date="2024" name="Plant">
        <title>Genomic evolution and insights into agronomic trait innovations of Sesamum species.</title>
        <authorList>
            <person name="Miao H."/>
            <person name="Wang L."/>
            <person name="Qu L."/>
            <person name="Liu H."/>
            <person name="Sun Y."/>
            <person name="Le M."/>
            <person name="Wang Q."/>
            <person name="Wei S."/>
            <person name="Zheng Y."/>
            <person name="Lin W."/>
            <person name="Duan Y."/>
            <person name="Cao H."/>
            <person name="Xiong S."/>
            <person name="Wang X."/>
            <person name="Wei L."/>
            <person name="Li C."/>
            <person name="Ma Q."/>
            <person name="Ju M."/>
            <person name="Zhao R."/>
            <person name="Li G."/>
            <person name="Mu C."/>
            <person name="Tian Q."/>
            <person name="Mei H."/>
            <person name="Zhang T."/>
            <person name="Gao T."/>
            <person name="Zhang H."/>
        </authorList>
    </citation>
    <scope>NUCLEOTIDE SEQUENCE</scope>
    <source>
        <strain evidence="8">KEN8</strain>
    </source>
</reference>
<dbReference type="InterPro" id="IPR046347">
    <property type="entry name" value="bZIP_sf"/>
</dbReference>
<dbReference type="GO" id="GO:0045893">
    <property type="term" value="P:positive regulation of DNA-templated transcription"/>
    <property type="evidence" value="ECO:0007669"/>
    <property type="project" value="TreeGrafter"/>
</dbReference>
<dbReference type="PROSITE" id="PS00036">
    <property type="entry name" value="BZIP_BASIC"/>
    <property type="match status" value="1"/>
</dbReference>
<dbReference type="PROSITE" id="PS50217">
    <property type="entry name" value="BZIP"/>
    <property type="match status" value="1"/>
</dbReference>
<dbReference type="PANTHER" id="PTHR45764">
    <property type="entry name" value="BZIP TRANSCRIPTION FACTOR 44"/>
    <property type="match status" value="1"/>
</dbReference>
<comment type="subcellular location">
    <subcellularLocation>
        <location evidence="1">Nucleus</location>
    </subcellularLocation>
</comment>
<dbReference type="InterPro" id="IPR045314">
    <property type="entry name" value="bZIP_plant_GBF1"/>
</dbReference>
<dbReference type="EMBL" id="JACGWM010000006">
    <property type="protein sequence ID" value="KAL0369099.1"/>
    <property type="molecule type" value="Genomic_DNA"/>
</dbReference>
<keyword evidence="2" id="KW-0805">Transcription regulation</keyword>